<feature type="compositionally biased region" description="Basic residues" evidence="1">
    <location>
        <begin position="92"/>
        <end position="105"/>
    </location>
</feature>
<reference evidence="2 3" key="1">
    <citation type="submission" date="2017-04" db="EMBL/GenBank/DDBJ databases">
        <title>Draft Aigarchaeota genome from a New Zealand hot spring.</title>
        <authorList>
            <person name="Reysenbach A.-L."/>
            <person name="Donaho J.A."/>
            <person name="Gerhart J."/>
            <person name="Kelley J.F."/>
            <person name="Kouba K."/>
            <person name="Podar M."/>
            <person name="Stott M."/>
        </authorList>
    </citation>
    <scope>NUCLEOTIDE SEQUENCE [LARGE SCALE GENOMIC DNA]</scope>
    <source>
        <strain evidence="2">NZ13_MG1</strain>
    </source>
</reference>
<sequence length="136" mass="15121">MLTLIRLKPGDSRSAHRFAVAGFWAVPDPDSISSNGIDEPAVTPEIVYLPVHWGKEKSKPTKKAALDWSFLSMDGLEQILKQLVSALEKRRGVQKKASKSKKAKRFLQSIAEGKSTGQKHQIEIARAISSKWVLKN</sequence>
<organism evidence="2 3">
    <name type="scientific">Candidatus Terraquivivens tikiterensis</name>
    <dbReference type="NCBI Taxonomy" id="1980982"/>
    <lineage>
        <taxon>Archaea</taxon>
        <taxon>Nitrososphaerota</taxon>
        <taxon>Candidatus Wolframiiraptoraceae</taxon>
        <taxon>Candidatus Terraquivivens</taxon>
    </lineage>
</organism>
<dbReference type="EMBL" id="NDWU01000018">
    <property type="protein sequence ID" value="PUA31408.1"/>
    <property type="molecule type" value="Genomic_DNA"/>
</dbReference>
<feature type="region of interest" description="Disordered" evidence="1">
    <location>
        <begin position="91"/>
        <end position="112"/>
    </location>
</feature>
<evidence type="ECO:0000313" key="2">
    <source>
        <dbReference type="EMBL" id="PUA31408.1"/>
    </source>
</evidence>
<evidence type="ECO:0000313" key="3">
    <source>
        <dbReference type="Proteomes" id="UP000244066"/>
    </source>
</evidence>
<evidence type="ECO:0000256" key="1">
    <source>
        <dbReference type="SAM" id="MobiDB-lite"/>
    </source>
</evidence>
<dbReference type="Proteomes" id="UP000244066">
    <property type="component" value="Unassembled WGS sequence"/>
</dbReference>
<accession>A0A2R7Y1P3</accession>
<name>A0A2R7Y1P3_9ARCH</name>
<protein>
    <submittedName>
        <fullName evidence="2">Uncharacterized protein</fullName>
    </submittedName>
</protein>
<gene>
    <name evidence="2" type="ORF">B9J98_06515</name>
</gene>
<dbReference type="AlphaFoldDB" id="A0A2R7Y1P3"/>
<proteinExistence type="predicted"/>
<comment type="caution">
    <text evidence="2">The sequence shown here is derived from an EMBL/GenBank/DDBJ whole genome shotgun (WGS) entry which is preliminary data.</text>
</comment>